<dbReference type="EMBL" id="GG698928">
    <property type="protein sequence ID" value="EEU36558.1"/>
    <property type="molecule type" value="Genomic_DNA"/>
</dbReference>
<organism evidence="3 4">
    <name type="scientific">Fusarium vanettenii (strain ATCC MYA-4622 / CBS 123669 / FGSC 9596 / NRRL 45880 / 77-13-4)</name>
    <name type="common">Fusarium solani subsp. pisi</name>
    <dbReference type="NCBI Taxonomy" id="660122"/>
    <lineage>
        <taxon>Eukaryota</taxon>
        <taxon>Fungi</taxon>
        <taxon>Dikarya</taxon>
        <taxon>Ascomycota</taxon>
        <taxon>Pezizomycotina</taxon>
        <taxon>Sordariomycetes</taxon>
        <taxon>Hypocreomycetidae</taxon>
        <taxon>Hypocreales</taxon>
        <taxon>Nectriaceae</taxon>
        <taxon>Fusarium</taxon>
        <taxon>Fusarium solani species complex</taxon>
        <taxon>Fusarium vanettenii</taxon>
    </lineage>
</organism>
<reference evidence="3 4" key="1">
    <citation type="journal article" date="2009" name="PLoS Genet.">
        <title>The genome of Nectria haematococca: contribution of supernumerary chromosomes to gene expansion.</title>
        <authorList>
            <person name="Coleman J.J."/>
            <person name="Rounsley S.D."/>
            <person name="Rodriguez-Carres M."/>
            <person name="Kuo A."/>
            <person name="Wasmann C.C."/>
            <person name="Grimwood J."/>
            <person name="Schmutz J."/>
            <person name="Taga M."/>
            <person name="White G.J."/>
            <person name="Zhou S."/>
            <person name="Schwartz D.C."/>
            <person name="Freitag M."/>
            <person name="Ma L.J."/>
            <person name="Danchin E.G."/>
            <person name="Henrissat B."/>
            <person name="Coutinho P.M."/>
            <person name="Nelson D.R."/>
            <person name="Straney D."/>
            <person name="Napoli C.A."/>
            <person name="Barker B.M."/>
            <person name="Gribskov M."/>
            <person name="Rep M."/>
            <person name="Kroken S."/>
            <person name="Molnar I."/>
            <person name="Rensing C."/>
            <person name="Kennell J.C."/>
            <person name="Zamora J."/>
            <person name="Farman M.L."/>
            <person name="Selker E.U."/>
            <person name="Salamov A."/>
            <person name="Shapiro H."/>
            <person name="Pangilinan J."/>
            <person name="Lindquist E."/>
            <person name="Lamers C."/>
            <person name="Grigoriev I.V."/>
            <person name="Geiser D.M."/>
            <person name="Covert S.F."/>
            <person name="Temporini E."/>
            <person name="Vanetten H.D."/>
        </authorList>
    </citation>
    <scope>NUCLEOTIDE SEQUENCE [LARGE SCALE GENOMIC DNA]</scope>
    <source>
        <strain evidence="4">ATCC MYA-4622 / CBS 123669 / FGSC 9596 / NRRL 45880 / 77-13-4</strain>
    </source>
</reference>
<proteinExistence type="predicted"/>
<evidence type="ECO:0000256" key="1">
    <source>
        <dbReference type="ARBA" id="ARBA00022729"/>
    </source>
</evidence>
<dbReference type="PANTHER" id="PTHR31836:SF21">
    <property type="entry name" value="EXPANSIN-LIKE PROTEIN 7"/>
    <property type="match status" value="1"/>
</dbReference>
<accession>C7ZHR1</accession>
<protein>
    <recommendedName>
        <fullName evidence="5">Expansin-like EG45 domain-containing protein</fullName>
    </recommendedName>
</protein>
<dbReference type="AlphaFoldDB" id="C7ZHR1"/>
<dbReference type="InterPro" id="IPR036908">
    <property type="entry name" value="RlpA-like_sf"/>
</dbReference>
<keyword evidence="1 2" id="KW-0732">Signal</keyword>
<dbReference type="InterPro" id="IPR051477">
    <property type="entry name" value="Expansin_CellWall"/>
</dbReference>
<keyword evidence="4" id="KW-1185">Reference proteome</keyword>
<dbReference type="OrthoDB" id="406505at2759"/>
<evidence type="ECO:0000313" key="3">
    <source>
        <dbReference type="EMBL" id="EEU36558.1"/>
    </source>
</evidence>
<dbReference type="PANTHER" id="PTHR31836">
    <property type="match status" value="1"/>
</dbReference>
<evidence type="ECO:0000256" key="2">
    <source>
        <dbReference type="SAM" id="SignalP"/>
    </source>
</evidence>
<dbReference type="SUPFAM" id="SSF49590">
    <property type="entry name" value="PHL pollen allergen"/>
    <property type="match status" value="1"/>
</dbReference>
<dbReference type="GeneID" id="9669375"/>
<dbReference type="SUPFAM" id="SSF50685">
    <property type="entry name" value="Barwin-like endoglucanases"/>
    <property type="match status" value="1"/>
</dbReference>
<dbReference type="InterPro" id="IPR036749">
    <property type="entry name" value="Expansin_CBD_sf"/>
</dbReference>
<dbReference type="RefSeq" id="XP_003042271.1">
    <property type="nucleotide sequence ID" value="XM_003042225.1"/>
</dbReference>
<dbReference type="KEGG" id="nhe:NECHADRAFT_42444"/>
<dbReference type="VEuPathDB" id="FungiDB:NECHADRAFT_42444"/>
<dbReference type="CDD" id="cd22271">
    <property type="entry name" value="DPBB_EXP_N-like"/>
    <property type="match status" value="1"/>
</dbReference>
<dbReference type="HOGENOM" id="CLU_026963_3_1_1"/>
<dbReference type="Proteomes" id="UP000005206">
    <property type="component" value="Chromosome 6"/>
</dbReference>
<dbReference type="OMA" id="EGTSAHW"/>
<dbReference type="Gene3D" id="2.60.40.760">
    <property type="entry name" value="Expansin, cellulose-binding-like domain"/>
    <property type="match status" value="1"/>
</dbReference>
<sequence length="194" mass="20638">MKFLSLLLAAPALVFARDLSSEVVKGTSTHYGGNLNGGTCSFVSYSLPAGIYGTAFSGSNWNLAGNCGACIEVTGPNGKKIKTMIVDKCPECDKGHLDLFQNTFDAVGGSNGLWWFSMQVRNSNVPVKSLEVSTDGGKSWKGTTRRDYNFFENPSGFGTQTVDVRVTGSTGATIIVKNVSVEPMKETKAGSNFP</sequence>
<evidence type="ECO:0008006" key="5">
    <source>
        <dbReference type="Google" id="ProtNLM"/>
    </source>
</evidence>
<evidence type="ECO:0000313" key="4">
    <source>
        <dbReference type="Proteomes" id="UP000005206"/>
    </source>
</evidence>
<feature type="signal peptide" evidence="2">
    <location>
        <begin position="1"/>
        <end position="16"/>
    </location>
</feature>
<feature type="chain" id="PRO_5002988861" description="Expansin-like EG45 domain-containing protein" evidence="2">
    <location>
        <begin position="17"/>
        <end position="194"/>
    </location>
</feature>
<dbReference type="eggNOG" id="ENOG502S9P9">
    <property type="taxonomic scope" value="Eukaryota"/>
</dbReference>
<dbReference type="InParanoid" id="C7ZHR1"/>
<gene>
    <name evidence="3" type="ORF">NECHADRAFT_42444</name>
</gene>
<name>C7ZHR1_FUSV7</name>